<dbReference type="Proteomes" id="UP001139646">
    <property type="component" value="Unassembled WGS sequence"/>
</dbReference>
<evidence type="ECO:0000313" key="3">
    <source>
        <dbReference type="EMBL" id="MCI2283868.1"/>
    </source>
</evidence>
<feature type="signal peptide" evidence="1">
    <location>
        <begin position="1"/>
        <end position="20"/>
    </location>
</feature>
<feature type="domain" description="Surface lipoprotein assembly modifier C-terminal" evidence="2">
    <location>
        <begin position="155"/>
        <end position="440"/>
    </location>
</feature>
<gene>
    <name evidence="3" type="ORF">L3081_11240</name>
</gene>
<dbReference type="InterPro" id="IPR007655">
    <property type="entry name" value="Slam_C"/>
</dbReference>
<accession>A0ABS9X0W4</accession>
<dbReference type="InterPro" id="IPR011990">
    <property type="entry name" value="TPR-like_helical_dom_sf"/>
</dbReference>
<organism evidence="3 4">
    <name type="scientific">Colwellia maritima</name>
    <dbReference type="NCBI Taxonomy" id="2912588"/>
    <lineage>
        <taxon>Bacteria</taxon>
        <taxon>Pseudomonadati</taxon>
        <taxon>Pseudomonadota</taxon>
        <taxon>Gammaproteobacteria</taxon>
        <taxon>Alteromonadales</taxon>
        <taxon>Colwelliaceae</taxon>
        <taxon>Colwellia</taxon>
    </lineage>
</organism>
<name>A0ABS9X0W4_9GAMM</name>
<dbReference type="EMBL" id="JAKKSL010000002">
    <property type="protein sequence ID" value="MCI2283868.1"/>
    <property type="molecule type" value="Genomic_DNA"/>
</dbReference>
<evidence type="ECO:0000259" key="2">
    <source>
        <dbReference type="Pfam" id="PF04575"/>
    </source>
</evidence>
<keyword evidence="4" id="KW-1185">Reference proteome</keyword>
<evidence type="ECO:0000256" key="1">
    <source>
        <dbReference type="SAM" id="SignalP"/>
    </source>
</evidence>
<reference evidence="3" key="1">
    <citation type="submission" date="2022-01" db="EMBL/GenBank/DDBJ databases">
        <title>Colwellia maritima, isolated from seawater.</title>
        <authorList>
            <person name="Kristyanto S."/>
            <person name="Jung J."/>
            <person name="Jeon C.O."/>
        </authorList>
    </citation>
    <scope>NUCLEOTIDE SEQUENCE</scope>
    <source>
        <strain evidence="3">MSW7</strain>
    </source>
</reference>
<dbReference type="Gene3D" id="1.25.40.10">
    <property type="entry name" value="Tetratricopeptide repeat domain"/>
    <property type="match status" value="1"/>
</dbReference>
<dbReference type="SUPFAM" id="SSF48452">
    <property type="entry name" value="TPR-like"/>
    <property type="match status" value="1"/>
</dbReference>
<keyword evidence="1" id="KW-0732">Signal</keyword>
<evidence type="ECO:0000313" key="4">
    <source>
        <dbReference type="Proteomes" id="UP001139646"/>
    </source>
</evidence>
<proteinExistence type="predicted"/>
<sequence>MKKLLLVFFLFVLMSTKTEANAFKENDAFSQLNKHISQNENDIAWQYARNLEDEYLGDADFDFLYGLVALRVNENERAVYAFERVVANKSNWLDAQYYLAISYFKMKNYHAVIAIISGLEQRDNLSDKLKSSLNQLKQRTLTLLDKQSLYLNQAANISLGHDSNINAGTSEDKIFLPLLGEEVLLSDSSRENSDNYIAVDYQLHGSKALTQSSEIKFSGMGQLHTFTNESDYNRVIVNTNVEYIKEFDAFKTSIGLRVTPLWLNDCFYRTQFGMTLGLKKIINDRRAFAVDTYLGKTKNEVNDLLNTDDKLIQASLQYTNDTWQHVLSIVYSEEISESDLSKHNDRKINGVNYSSYWAITLEDWLFNTSISYQQQAYQFEHPFYFEKRTDDMWLLAVAIQYQASNMWSYRFSANIQDKDSNLSLFSYQRADISLSARMNF</sequence>
<dbReference type="Pfam" id="PF04575">
    <property type="entry name" value="SlipAM"/>
    <property type="match status" value="1"/>
</dbReference>
<feature type="chain" id="PRO_5047174674" evidence="1">
    <location>
        <begin position="21"/>
        <end position="440"/>
    </location>
</feature>
<comment type="caution">
    <text evidence="3">The sequence shown here is derived from an EMBL/GenBank/DDBJ whole genome shotgun (WGS) entry which is preliminary data.</text>
</comment>
<dbReference type="RefSeq" id="WP_242286167.1">
    <property type="nucleotide sequence ID" value="NZ_JAKKSL010000002.1"/>
</dbReference>
<protein>
    <submittedName>
        <fullName evidence="3">DUF2860 domain-containing protein</fullName>
    </submittedName>
</protein>